<keyword evidence="4" id="KW-0479">Metal-binding</keyword>
<keyword evidence="5" id="KW-0223">Dioxygenase</keyword>
<dbReference type="InterPro" id="IPR041667">
    <property type="entry name" value="Cupin_8"/>
</dbReference>
<comment type="similarity">
    <text evidence="3">Belongs to the JARID1 histone demethylase family.</text>
</comment>
<dbReference type="GO" id="GO:0051213">
    <property type="term" value="F:dioxygenase activity"/>
    <property type="evidence" value="ECO:0007669"/>
    <property type="project" value="UniProtKB-KW"/>
</dbReference>
<evidence type="ECO:0000313" key="12">
    <source>
        <dbReference type="Proteomes" id="UP001438707"/>
    </source>
</evidence>
<accession>A0AAW1RAC4</accession>
<evidence type="ECO:0000256" key="3">
    <source>
        <dbReference type="ARBA" id="ARBA00006801"/>
    </source>
</evidence>
<organism evidence="11 12">
    <name type="scientific">Apatococcus lobatus</name>
    <dbReference type="NCBI Taxonomy" id="904363"/>
    <lineage>
        <taxon>Eukaryota</taxon>
        <taxon>Viridiplantae</taxon>
        <taxon>Chlorophyta</taxon>
        <taxon>core chlorophytes</taxon>
        <taxon>Trebouxiophyceae</taxon>
        <taxon>Chlorellales</taxon>
        <taxon>Chlorellaceae</taxon>
        <taxon>Apatococcus</taxon>
    </lineage>
</organism>
<protein>
    <recommendedName>
        <fullName evidence="10">JmjC domain-containing protein</fullName>
    </recommendedName>
</protein>
<keyword evidence="8" id="KW-0539">Nucleus</keyword>
<feature type="compositionally biased region" description="Polar residues" evidence="9">
    <location>
        <begin position="145"/>
        <end position="159"/>
    </location>
</feature>
<reference evidence="11 12" key="1">
    <citation type="journal article" date="2024" name="Nat. Commun.">
        <title>Phylogenomics reveals the evolutionary origins of lichenization in chlorophyte algae.</title>
        <authorList>
            <person name="Puginier C."/>
            <person name="Libourel C."/>
            <person name="Otte J."/>
            <person name="Skaloud P."/>
            <person name="Haon M."/>
            <person name="Grisel S."/>
            <person name="Petersen M."/>
            <person name="Berrin J.G."/>
            <person name="Delaux P.M."/>
            <person name="Dal Grande F."/>
            <person name="Keller J."/>
        </authorList>
    </citation>
    <scope>NUCLEOTIDE SEQUENCE [LARGE SCALE GENOMIC DNA]</scope>
    <source>
        <strain evidence="11 12">SAG 2145</strain>
    </source>
</reference>
<evidence type="ECO:0000256" key="7">
    <source>
        <dbReference type="ARBA" id="ARBA00023004"/>
    </source>
</evidence>
<evidence type="ECO:0000256" key="5">
    <source>
        <dbReference type="ARBA" id="ARBA00022964"/>
    </source>
</evidence>
<name>A0AAW1RAC4_9CHLO</name>
<feature type="compositionally biased region" description="Polar residues" evidence="9">
    <location>
        <begin position="385"/>
        <end position="396"/>
    </location>
</feature>
<dbReference type="SUPFAM" id="SSF51197">
    <property type="entry name" value="Clavaminate synthase-like"/>
    <property type="match status" value="1"/>
</dbReference>
<dbReference type="InterPro" id="IPR056520">
    <property type="entry name" value="ARM_KDM8_N"/>
</dbReference>
<gene>
    <name evidence="11" type="ORF">WJX74_006022</name>
</gene>
<feature type="compositionally biased region" description="Basic and acidic residues" evidence="9">
    <location>
        <begin position="350"/>
        <end position="360"/>
    </location>
</feature>
<dbReference type="GO" id="GO:0005634">
    <property type="term" value="C:nucleus"/>
    <property type="evidence" value="ECO:0007669"/>
    <property type="project" value="UniProtKB-SubCell"/>
</dbReference>
<evidence type="ECO:0000256" key="1">
    <source>
        <dbReference type="ARBA" id="ARBA00001954"/>
    </source>
</evidence>
<comment type="caution">
    <text evidence="11">The sequence shown here is derived from an EMBL/GenBank/DDBJ whole genome shotgun (WGS) entry which is preliminary data.</text>
</comment>
<dbReference type="AlphaFoldDB" id="A0AAW1RAC4"/>
<sequence length="715" mass="75962">MTPNRMPAAEDGLSVIKEQTQTACSVSSALLQGLSDVPGYTFLVLAQQCNDALKASSMAAALESADLAQEMAWEKLHTGSWKDVSLDWRNAYSLACLLKAAASLLPSALEPESPSPRSILSSPAANPSRLLQILPTDPSDRPPGASNTGTQSAVGSQQMKLGPEGMRPSVGSWPGEATLAGALLQLDLAAMMGGPAFRPHVDACIHAIQPMLQACTHFPPALALQSAEPLLQSCSPPPVTPLQPTQAIPPLLQACTHSAVTPLQPTQLRQPQLQTCTPHPAAPSQLLPCDFLGEVPLHDGVHQQELQPSSASTAATAVHSPEPPLMNSVGPPAATTPGHGSKGKVSPHRSGLEQADRQADEGASAVVGAHVPQCRAAPSHVAETGRTNQTLDSGYTSIGPKTAPSPHTNSPPGGLADPAWKRRRVSEPAASDDGNCSIKQQRSPTEGGALRCQSWPATATDVPLPQGSLSGTTRSALPILHIPSFERFLTDCMCHGESGRPAVLTGVMKGWPAMARWQSPRYLADLAGLRTIPVELGRHYLADGWGQRLMRFSDFLRLHMLHAASDAASRVGYLAQHPLFEQIPELKADIAVPEYCILGEGKLQSINAWLGPAGTVTPLHHDPHHNLLAQVVGSKYVRLYPPTASAQMCPYKEGMTTNASSLDLDVEAPQRASGGAPEPFWDCMLQPGHMLYIPPGWWHYVKAASISISVSFWWQ</sequence>
<feature type="domain" description="JmjC" evidence="10">
    <location>
        <begin position="581"/>
        <end position="715"/>
    </location>
</feature>
<dbReference type="PROSITE" id="PS51184">
    <property type="entry name" value="JMJC"/>
    <property type="match status" value="1"/>
</dbReference>
<keyword evidence="6" id="KW-0560">Oxidoreductase</keyword>
<dbReference type="Proteomes" id="UP001438707">
    <property type="component" value="Unassembled WGS sequence"/>
</dbReference>
<evidence type="ECO:0000259" key="10">
    <source>
        <dbReference type="PROSITE" id="PS51184"/>
    </source>
</evidence>
<dbReference type="EMBL" id="JALJOS010000015">
    <property type="protein sequence ID" value="KAK9830763.1"/>
    <property type="molecule type" value="Genomic_DNA"/>
</dbReference>
<feature type="region of interest" description="Disordered" evidence="9">
    <location>
        <begin position="130"/>
        <end position="168"/>
    </location>
</feature>
<dbReference type="InterPro" id="IPR003347">
    <property type="entry name" value="JmjC_dom"/>
</dbReference>
<evidence type="ECO:0000256" key="2">
    <source>
        <dbReference type="ARBA" id="ARBA00004123"/>
    </source>
</evidence>
<comment type="subcellular location">
    <subcellularLocation>
        <location evidence="2">Nucleus</location>
    </subcellularLocation>
</comment>
<dbReference type="Pfam" id="PF24472">
    <property type="entry name" value="ARM_KDM8_N"/>
    <property type="match status" value="1"/>
</dbReference>
<dbReference type="Gene3D" id="2.60.120.650">
    <property type="entry name" value="Cupin"/>
    <property type="match status" value="1"/>
</dbReference>
<dbReference type="PANTHER" id="PTHR12461:SF105">
    <property type="entry name" value="HYPOXIA-INDUCIBLE FACTOR 1-ALPHA INHIBITOR"/>
    <property type="match status" value="1"/>
</dbReference>
<dbReference type="GO" id="GO:0046872">
    <property type="term" value="F:metal ion binding"/>
    <property type="evidence" value="ECO:0007669"/>
    <property type="project" value="UniProtKB-KW"/>
</dbReference>
<proteinExistence type="inferred from homology"/>
<evidence type="ECO:0000256" key="4">
    <source>
        <dbReference type="ARBA" id="ARBA00022723"/>
    </source>
</evidence>
<evidence type="ECO:0000313" key="11">
    <source>
        <dbReference type="EMBL" id="KAK9830763.1"/>
    </source>
</evidence>
<keyword evidence="7" id="KW-0408">Iron</keyword>
<evidence type="ECO:0000256" key="6">
    <source>
        <dbReference type="ARBA" id="ARBA00023002"/>
    </source>
</evidence>
<comment type="cofactor">
    <cofactor evidence="1">
        <name>Fe(2+)</name>
        <dbReference type="ChEBI" id="CHEBI:29033"/>
    </cofactor>
</comment>
<evidence type="ECO:0000256" key="9">
    <source>
        <dbReference type="SAM" id="MobiDB-lite"/>
    </source>
</evidence>
<dbReference type="SMART" id="SM00558">
    <property type="entry name" value="JmjC"/>
    <property type="match status" value="1"/>
</dbReference>
<dbReference type="PANTHER" id="PTHR12461">
    <property type="entry name" value="HYPOXIA-INDUCIBLE FACTOR 1 ALPHA INHIBITOR-RELATED"/>
    <property type="match status" value="1"/>
</dbReference>
<evidence type="ECO:0000256" key="8">
    <source>
        <dbReference type="ARBA" id="ARBA00023242"/>
    </source>
</evidence>
<keyword evidence="12" id="KW-1185">Reference proteome</keyword>
<dbReference type="Pfam" id="PF13621">
    <property type="entry name" value="Cupin_8"/>
    <property type="match status" value="1"/>
</dbReference>
<feature type="region of interest" description="Disordered" evidence="9">
    <location>
        <begin position="303"/>
        <end position="451"/>
    </location>
</feature>